<gene>
    <name evidence="4" type="ORF">LS81_007450</name>
</gene>
<dbReference type="InterPro" id="IPR029001">
    <property type="entry name" value="ITPase-like_fam"/>
</dbReference>
<keyword evidence="2" id="KW-0378">Hydrolase</keyword>
<dbReference type="GO" id="GO:0009143">
    <property type="term" value="P:nucleoside triphosphate catabolic process"/>
    <property type="evidence" value="ECO:0007669"/>
    <property type="project" value="InterPro"/>
</dbReference>
<evidence type="ECO:0000256" key="3">
    <source>
        <dbReference type="ARBA" id="ARBA00023080"/>
    </source>
</evidence>
<dbReference type="GO" id="GO:0047429">
    <property type="term" value="F:nucleoside triphosphate diphosphatase activity"/>
    <property type="evidence" value="ECO:0007669"/>
    <property type="project" value="InterPro"/>
</dbReference>
<evidence type="ECO:0000256" key="1">
    <source>
        <dbReference type="ARBA" id="ARBA00008023"/>
    </source>
</evidence>
<dbReference type="PANTHER" id="PTHR11067:SF9">
    <property type="entry name" value="INOSINE TRIPHOSPHATE PYROPHOSPHATASE"/>
    <property type="match status" value="1"/>
</dbReference>
<evidence type="ECO:0000313" key="4">
    <source>
        <dbReference type="EMBL" id="TLD82576.1"/>
    </source>
</evidence>
<dbReference type="RefSeq" id="WP_034344395.1">
    <property type="nucleotide sequence ID" value="NZ_FZNG01000033.1"/>
</dbReference>
<dbReference type="Gene3D" id="3.90.950.10">
    <property type="match status" value="1"/>
</dbReference>
<proteinExistence type="inferred from homology"/>
<dbReference type="PANTHER" id="PTHR11067">
    <property type="entry name" value="INOSINE TRIPHOSPHATE PYROPHOSPHATASE/HAM1 PROTEIN"/>
    <property type="match status" value="1"/>
</dbReference>
<protein>
    <submittedName>
        <fullName evidence="4">Non-canonical purine NTP pyrophosphatase</fullName>
    </submittedName>
</protein>
<accession>A0A4U8S9H5</accession>
<dbReference type="GO" id="GO:0009117">
    <property type="term" value="P:nucleotide metabolic process"/>
    <property type="evidence" value="ECO:0007669"/>
    <property type="project" value="UniProtKB-KW"/>
</dbReference>
<sequence length="245" mass="27411">MNIPYIIIATNNKHKQQEFQYALNLEILTPDDLGILEFDPIECGTTFEQNALIKAQTLYHILQTHVNIPSQYAILADDSGLCVEVLQGAPGIFSARYAHMQDGIIDGGNSSDASNREALKHALKQRGVWGSKAFFQCSIAYIIHNEREQKNIQNVVNGRCHGIVAIKEVGEHGFGYDSMFYRDFSQDEIDVLDFTLHVNNRARYLDSLQHSLATLSLEQKTAISHRGQAITSLLQTFATLDETLG</sequence>
<dbReference type="InterPro" id="IPR002637">
    <property type="entry name" value="RdgB/HAM1"/>
</dbReference>
<evidence type="ECO:0000313" key="5">
    <source>
        <dbReference type="Proteomes" id="UP000029878"/>
    </source>
</evidence>
<dbReference type="CDD" id="cd00515">
    <property type="entry name" value="HAM1"/>
    <property type="match status" value="1"/>
</dbReference>
<dbReference type="GO" id="GO:0005829">
    <property type="term" value="C:cytosol"/>
    <property type="evidence" value="ECO:0007669"/>
    <property type="project" value="TreeGrafter"/>
</dbReference>
<reference evidence="4 5" key="1">
    <citation type="journal article" date="2014" name="Genome Announc.">
        <title>Draft genome sequences of eight enterohepatic helicobacter species isolated from both laboratory and wild rodents.</title>
        <authorList>
            <person name="Sheh A."/>
            <person name="Shen Z."/>
            <person name="Fox J.G."/>
        </authorList>
    </citation>
    <scope>NUCLEOTIDE SEQUENCE [LARGE SCALE GENOMIC DNA]</scope>
    <source>
        <strain evidence="4 5">ATCC 700114</strain>
    </source>
</reference>
<dbReference type="EMBL" id="JRPL02000018">
    <property type="protein sequence ID" value="TLD82576.1"/>
    <property type="molecule type" value="Genomic_DNA"/>
</dbReference>
<comment type="similarity">
    <text evidence="1">Belongs to the HAM1 NTPase family.</text>
</comment>
<organism evidence="4 5">
    <name type="scientific">Helicobacter trogontum</name>
    <dbReference type="NCBI Taxonomy" id="50960"/>
    <lineage>
        <taxon>Bacteria</taxon>
        <taxon>Pseudomonadati</taxon>
        <taxon>Campylobacterota</taxon>
        <taxon>Epsilonproteobacteria</taxon>
        <taxon>Campylobacterales</taxon>
        <taxon>Helicobacteraceae</taxon>
        <taxon>Helicobacter</taxon>
    </lineage>
</organism>
<dbReference type="OrthoDB" id="9807456at2"/>
<comment type="caution">
    <text evidence="4">The sequence shown here is derived from an EMBL/GenBank/DDBJ whole genome shotgun (WGS) entry which is preliminary data.</text>
</comment>
<dbReference type="Pfam" id="PF01725">
    <property type="entry name" value="Ham1p_like"/>
    <property type="match status" value="1"/>
</dbReference>
<evidence type="ECO:0000256" key="2">
    <source>
        <dbReference type="ARBA" id="ARBA00022801"/>
    </source>
</evidence>
<dbReference type="SUPFAM" id="SSF52972">
    <property type="entry name" value="ITPase-like"/>
    <property type="match status" value="1"/>
</dbReference>
<dbReference type="AlphaFoldDB" id="A0A4U8S9H5"/>
<name>A0A4U8S9H5_9HELI</name>
<dbReference type="Proteomes" id="UP000029878">
    <property type="component" value="Unassembled WGS sequence"/>
</dbReference>
<keyword evidence="3" id="KW-0546">Nucleotide metabolism</keyword>